<gene>
    <name evidence="1" type="ORF">TPAB3V08_LOCUS12824</name>
</gene>
<evidence type="ECO:0000313" key="2">
    <source>
        <dbReference type="Proteomes" id="UP001153148"/>
    </source>
</evidence>
<dbReference type="Proteomes" id="UP001153148">
    <property type="component" value="Unassembled WGS sequence"/>
</dbReference>
<feature type="non-terminal residue" evidence="1">
    <location>
        <position position="121"/>
    </location>
</feature>
<organism evidence="1 2">
    <name type="scientific">Timema podura</name>
    <name type="common">Walking stick</name>
    <dbReference type="NCBI Taxonomy" id="61482"/>
    <lineage>
        <taxon>Eukaryota</taxon>
        <taxon>Metazoa</taxon>
        <taxon>Ecdysozoa</taxon>
        <taxon>Arthropoda</taxon>
        <taxon>Hexapoda</taxon>
        <taxon>Insecta</taxon>
        <taxon>Pterygota</taxon>
        <taxon>Neoptera</taxon>
        <taxon>Polyneoptera</taxon>
        <taxon>Phasmatodea</taxon>
        <taxon>Timematodea</taxon>
        <taxon>Timematoidea</taxon>
        <taxon>Timematidae</taxon>
        <taxon>Timema</taxon>
    </lineage>
</organism>
<dbReference type="EMBL" id="CAJPIN010047730">
    <property type="protein sequence ID" value="CAG2065881.1"/>
    <property type="molecule type" value="Genomic_DNA"/>
</dbReference>
<keyword evidence="2" id="KW-1185">Reference proteome</keyword>
<comment type="caution">
    <text evidence="1">The sequence shown here is derived from an EMBL/GenBank/DDBJ whole genome shotgun (WGS) entry which is preliminary data.</text>
</comment>
<proteinExistence type="predicted"/>
<sequence>MVFVPLIDCKENAPPMPTASVALDSPDPLAFFFSEDGICLADGDWSKDYWDSYNLYACLRDHMAPAEGLAACVRAPPLESGEAIGSVAVPLIEAVGALPGTDFFAPPVAGFIPQDHTDALK</sequence>
<evidence type="ECO:0000313" key="1">
    <source>
        <dbReference type="EMBL" id="CAG2065881.1"/>
    </source>
</evidence>
<name>A0ABN7PGS0_TIMPD</name>
<protein>
    <recommendedName>
        <fullName evidence="3">GNAT family N-acetyltransferase</fullName>
    </recommendedName>
</protein>
<reference evidence="1" key="1">
    <citation type="submission" date="2021-03" db="EMBL/GenBank/DDBJ databases">
        <authorList>
            <person name="Tran Van P."/>
        </authorList>
    </citation>
    <scope>NUCLEOTIDE SEQUENCE</scope>
</reference>
<accession>A0ABN7PGS0</accession>
<evidence type="ECO:0008006" key="3">
    <source>
        <dbReference type="Google" id="ProtNLM"/>
    </source>
</evidence>